<accession>X1UEH6</accession>
<sequence>GLDETTQLYLLYIAGERGLTWDDLRKRFTTGGGFSLDEFNRRNYLEERKGRAVVPILPSKRLEFIEKEMERGRSLPLIDIVHYLYVVLESGLDIRSDLQRWQRDGLVQVLDLLYKKTGAKVYNQLREHAEAVGAGQRRLL</sequence>
<organism evidence="1">
    <name type="scientific">marine sediment metagenome</name>
    <dbReference type="NCBI Taxonomy" id="412755"/>
    <lineage>
        <taxon>unclassified sequences</taxon>
        <taxon>metagenomes</taxon>
        <taxon>ecological metagenomes</taxon>
    </lineage>
</organism>
<evidence type="ECO:0000313" key="1">
    <source>
        <dbReference type="EMBL" id="GAJ15918.1"/>
    </source>
</evidence>
<comment type="caution">
    <text evidence="1">The sequence shown here is derived from an EMBL/GenBank/DDBJ whole genome shotgun (WGS) entry which is preliminary data.</text>
</comment>
<dbReference type="AlphaFoldDB" id="X1UEH6"/>
<protein>
    <submittedName>
        <fullName evidence="1">Uncharacterized protein</fullName>
    </submittedName>
</protein>
<name>X1UEH6_9ZZZZ</name>
<proteinExistence type="predicted"/>
<gene>
    <name evidence="1" type="ORF">S12H4_42808</name>
</gene>
<feature type="non-terminal residue" evidence="1">
    <location>
        <position position="1"/>
    </location>
</feature>
<dbReference type="EMBL" id="BARW01026223">
    <property type="protein sequence ID" value="GAJ15918.1"/>
    <property type="molecule type" value="Genomic_DNA"/>
</dbReference>
<reference evidence="1" key="1">
    <citation type="journal article" date="2014" name="Front. Microbiol.">
        <title>High frequency of phylogenetically diverse reductive dehalogenase-homologous genes in deep subseafloor sedimentary metagenomes.</title>
        <authorList>
            <person name="Kawai M."/>
            <person name="Futagami T."/>
            <person name="Toyoda A."/>
            <person name="Takaki Y."/>
            <person name="Nishi S."/>
            <person name="Hori S."/>
            <person name="Arai W."/>
            <person name="Tsubouchi T."/>
            <person name="Morono Y."/>
            <person name="Uchiyama I."/>
            <person name="Ito T."/>
            <person name="Fujiyama A."/>
            <person name="Inagaki F."/>
            <person name="Takami H."/>
        </authorList>
    </citation>
    <scope>NUCLEOTIDE SEQUENCE</scope>
    <source>
        <strain evidence="1">Expedition CK06-06</strain>
    </source>
</reference>